<sequence length="219" mass="22683">MGHHHAMAAHVHVGTPRGSPESFCRNYRRIKKPGTDTPCDSACRLKAAAEAFTAAPPTEKAAAVEILSNKTEGAVSSAESANQAAGLASHCLDDCNKLCGAGKKDLACSARCETICRVEVESLSFAADVYAKSSASEKTAVIQAIDKQARQPSDKINAIAATCIGDCGKFCAEGKKDPACATICEDGCRGRAVSVAFALATPDKKETIKKDIAAVAGLP</sequence>
<dbReference type="Gramene" id="TraesCLE_scaffold_016659_01G000300.1">
    <property type="protein sequence ID" value="TraesCLE_scaffold_016659_01G000300.1"/>
    <property type="gene ID" value="TraesCLE_scaffold_016659_01G000300"/>
</dbReference>
<dbReference type="AlphaFoldDB" id="A0A3B5XWZ6"/>
<reference evidence="1" key="2">
    <citation type="submission" date="2018-10" db="UniProtKB">
        <authorList>
            <consortium name="EnsemblPlants"/>
        </authorList>
    </citation>
    <scope>IDENTIFICATION</scope>
</reference>
<dbReference type="OMA" id="GDCGKFC"/>
<dbReference type="Gramene" id="TraesCS1A02G120700.1">
    <property type="protein sequence ID" value="TraesCS1A02G120700.1"/>
    <property type="gene ID" value="TraesCS1A02G120700"/>
</dbReference>
<name>A0A3B5XWZ6_WHEAT</name>
<protein>
    <submittedName>
        <fullName evidence="1">Uncharacterized protein</fullName>
    </submittedName>
</protein>
<evidence type="ECO:0000313" key="1">
    <source>
        <dbReference type="EnsemblPlants" id="TraesCS1A02G120700.1"/>
    </source>
</evidence>
<organism evidence="1">
    <name type="scientific">Triticum aestivum</name>
    <name type="common">Wheat</name>
    <dbReference type="NCBI Taxonomy" id="4565"/>
    <lineage>
        <taxon>Eukaryota</taxon>
        <taxon>Viridiplantae</taxon>
        <taxon>Streptophyta</taxon>
        <taxon>Embryophyta</taxon>
        <taxon>Tracheophyta</taxon>
        <taxon>Spermatophyta</taxon>
        <taxon>Magnoliopsida</taxon>
        <taxon>Liliopsida</taxon>
        <taxon>Poales</taxon>
        <taxon>Poaceae</taxon>
        <taxon>BOP clade</taxon>
        <taxon>Pooideae</taxon>
        <taxon>Triticodae</taxon>
        <taxon>Triticeae</taxon>
        <taxon>Triticinae</taxon>
        <taxon>Triticum</taxon>
    </lineage>
</organism>
<keyword evidence="2" id="KW-1185">Reference proteome</keyword>
<reference evidence="1" key="1">
    <citation type="submission" date="2018-08" db="EMBL/GenBank/DDBJ databases">
        <authorList>
            <person name="Rossello M."/>
        </authorList>
    </citation>
    <scope>NUCLEOTIDE SEQUENCE [LARGE SCALE GENOMIC DNA]</scope>
    <source>
        <strain evidence="1">cv. Chinese Spring</strain>
    </source>
</reference>
<dbReference type="Proteomes" id="UP000019116">
    <property type="component" value="Chromosome 1A"/>
</dbReference>
<dbReference type="Gramene" id="TraesROB_scaffold_011019_01G000300.1">
    <property type="protein sequence ID" value="TraesROB_scaffold_011019_01G000300.1"/>
    <property type="gene ID" value="TraesROB_scaffold_011019_01G000300"/>
</dbReference>
<accession>A0A3B5XWZ6</accession>
<dbReference type="Gramene" id="TraesCS1A03G0296400.1">
    <property type="protein sequence ID" value="TraesCS1A03G0296400.1.CDS"/>
    <property type="gene ID" value="TraesCS1A03G0296400"/>
</dbReference>
<proteinExistence type="predicted"/>
<dbReference type="EnsemblPlants" id="TraesCS1A02G120700.1">
    <property type="protein sequence ID" value="TraesCS1A02G120700.1"/>
    <property type="gene ID" value="TraesCS1A02G120700"/>
</dbReference>
<evidence type="ECO:0000313" key="2">
    <source>
        <dbReference type="Proteomes" id="UP000019116"/>
    </source>
</evidence>
<dbReference type="Gramene" id="TraesWEE_scaffold_015200_01G000300.1">
    <property type="protein sequence ID" value="TraesWEE_scaffold_015200_01G000300.1"/>
    <property type="gene ID" value="TraesWEE_scaffold_015200_01G000300"/>
</dbReference>
<dbReference type="Gramene" id="TraesCAD_scaffold_025277_01G000300.1">
    <property type="protein sequence ID" value="TraesCAD_scaffold_025277_01G000300.1"/>
    <property type="gene ID" value="TraesCAD_scaffold_025277_01G000300"/>
</dbReference>
<dbReference type="OrthoDB" id="665707at2759"/>